<reference evidence="8" key="1">
    <citation type="submission" date="2017-09" db="EMBL/GenBank/DDBJ databases">
        <title>Depth-based differentiation of microbial function through sediment-hosted aquifers and enrichment of novel symbionts in the deep terrestrial subsurface.</title>
        <authorList>
            <person name="Probst A.J."/>
            <person name="Ladd B."/>
            <person name="Jarett J.K."/>
            <person name="Geller-Mcgrath D.E."/>
            <person name="Sieber C.M.K."/>
            <person name="Emerson J.B."/>
            <person name="Anantharaman K."/>
            <person name="Thomas B.C."/>
            <person name="Malmstrom R."/>
            <person name="Stieglmeier M."/>
            <person name="Klingl A."/>
            <person name="Woyke T."/>
            <person name="Ryan C.M."/>
            <person name="Banfield J.F."/>
        </authorList>
    </citation>
    <scope>NUCLEOTIDE SEQUENCE [LARGE SCALE GENOMIC DNA]</scope>
</reference>
<comment type="subcellular location">
    <subcellularLocation>
        <location evidence="6">Cytoplasm</location>
    </subcellularLocation>
</comment>
<dbReference type="PIRSF" id="PIRSF004486">
    <property type="entry name" value="MraW"/>
    <property type="match status" value="1"/>
</dbReference>
<protein>
    <recommendedName>
        <fullName evidence="6">Ribosomal RNA small subunit methyltransferase H</fullName>
        <ecNumber evidence="6">2.1.1.199</ecNumber>
    </recommendedName>
    <alternativeName>
        <fullName evidence="6">16S rRNA m(4)C1402 methyltransferase</fullName>
    </alternativeName>
    <alternativeName>
        <fullName evidence="6">rRNA (cytosine-N(4)-)-methyltransferase RsmH</fullName>
    </alternativeName>
</protein>
<comment type="caution">
    <text evidence="7">The sequence shown here is derived from an EMBL/GenBank/DDBJ whole genome shotgun (WGS) entry which is preliminary data.</text>
</comment>
<comment type="catalytic activity">
    <reaction evidence="6">
        <text>cytidine(1402) in 16S rRNA + S-adenosyl-L-methionine = N(4)-methylcytidine(1402) in 16S rRNA + S-adenosyl-L-homocysteine + H(+)</text>
        <dbReference type="Rhea" id="RHEA:42928"/>
        <dbReference type="Rhea" id="RHEA-COMP:10286"/>
        <dbReference type="Rhea" id="RHEA-COMP:10287"/>
        <dbReference type="ChEBI" id="CHEBI:15378"/>
        <dbReference type="ChEBI" id="CHEBI:57856"/>
        <dbReference type="ChEBI" id="CHEBI:59789"/>
        <dbReference type="ChEBI" id="CHEBI:74506"/>
        <dbReference type="ChEBI" id="CHEBI:82748"/>
        <dbReference type="EC" id="2.1.1.199"/>
    </reaction>
</comment>
<comment type="similarity">
    <text evidence="1 6">Belongs to the methyltransferase superfamily. RsmH family.</text>
</comment>
<dbReference type="Pfam" id="PF01795">
    <property type="entry name" value="Methyltransf_5"/>
    <property type="match status" value="1"/>
</dbReference>
<dbReference type="GO" id="GO:0005737">
    <property type="term" value="C:cytoplasm"/>
    <property type="evidence" value="ECO:0007669"/>
    <property type="project" value="UniProtKB-SubCell"/>
</dbReference>
<evidence type="ECO:0000256" key="4">
    <source>
        <dbReference type="ARBA" id="ARBA00022679"/>
    </source>
</evidence>
<evidence type="ECO:0000256" key="5">
    <source>
        <dbReference type="ARBA" id="ARBA00022691"/>
    </source>
</evidence>
<dbReference type="Gene3D" id="1.10.150.170">
    <property type="entry name" value="Putative methyltransferase TM0872, insert domain"/>
    <property type="match status" value="1"/>
</dbReference>
<feature type="binding site" evidence="6">
    <location>
        <begin position="44"/>
        <end position="46"/>
    </location>
    <ligand>
        <name>S-adenosyl-L-methionine</name>
        <dbReference type="ChEBI" id="CHEBI:59789"/>
    </ligand>
</feature>
<dbReference type="GO" id="GO:0071424">
    <property type="term" value="F:rRNA (cytosine-N4-)-methyltransferase activity"/>
    <property type="evidence" value="ECO:0007669"/>
    <property type="project" value="UniProtKB-UniRule"/>
</dbReference>
<evidence type="ECO:0000256" key="6">
    <source>
        <dbReference type="HAMAP-Rule" id="MF_01007"/>
    </source>
</evidence>
<keyword evidence="4 6" id="KW-0808">Transferase</keyword>
<dbReference type="InterPro" id="IPR029063">
    <property type="entry name" value="SAM-dependent_MTases_sf"/>
</dbReference>
<dbReference type="HAMAP" id="MF_01007">
    <property type="entry name" value="16SrRNA_methyltr_H"/>
    <property type="match status" value="1"/>
</dbReference>
<dbReference type="PANTHER" id="PTHR11265">
    <property type="entry name" value="S-ADENOSYL-METHYLTRANSFERASE MRAW"/>
    <property type="match status" value="1"/>
</dbReference>
<keyword evidence="2 6" id="KW-0698">rRNA processing</keyword>
<dbReference type="GO" id="GO:0070475">
    <property type="term" value="P:rRNA base methylation"/>
    <property type="evidence" value="ECO:0007669"/>
    <property type="project" value="UniProtKB-UniRule"/>
</dbReference>
<organism evidence="7 8">
    <name type="scientific">Candidatus Collierbacteria bacterium CG10_big_fil_rev_8_21_14_0_10_44_9</name>
    <dbReference type="NCBI Taxonomy" id="1974535"/>
    <lineage>
        <taxon>Bacteria</taxon>
        <taxon>Candidatus Collieribacteriota</taxon>
    </lineage>
</organism>
<keyword evidence="5 6" id="KW-0949">S-adenosyl-L-methionine</keyword>
<evidence type="ECO:0000313" key="8">
    <source>
        <dbReference type="Proteomes" id="UP000230796"/>
    </source>
</evidence>
<dbReference type="Gene3D" id="3.40.50.150">
    <property type="entry name" value="Vaccinia Virus protein VP39"/>
    <property type="match status" value="1"/>
</dbReference>
<gene>
    <name evidence="6" type="primary">rsmH</name>
    <name evidence="7" type="ORF">COT87_01885</name>
</gene>
<accession>A0A2H0VIS5</accession>
<keyword evidence="3 6" id="KW-0489">Methyltransferase</keyword>
<dbReference type="AlphaFoldDB" id="A0A2H0VIS5"/>
<keyword evidence="6" id="KW-0963">Cytoplasm</keyword>
<evidence type="ECO:0000256" key="1">
    <source>
        <dbReference type="ARBA" id="ARBA00010396"/>
    </source>
</evidence>
<evidence type="ECO:0000256" key="3">
    <source>
        <dbReference type="ARBA" id="ARBA00022603"/>
    </source>
</evidence>
<comment type="function">
    <text evidence="6">Specifically methylates the N4 position of cytidine in position 1402 (C1402) of 16S rRNA.</text>
</comment>
<dbReference type="PANTHER" id="PTHR11265:SF0">
    <property type="entry name" value="12S RRNA N4-METHYLCYTIDINE METHYLTRANSFERASE"/>
    <property type="match status" value="1"/>
</dbReference>
<dbReference type="InterPro" id="IPR002903">
    <property type="entry name" value="RsmH"/>
</dbReference>
<dbReference type="SUPFAM" id="SSF53335">
    <property type="entry name" value="S-adenosyl-L-methionine-dependent methyltransferases"/>
    <property type="match status" value="1"/>
</dbReference>
<name>A0A2H0VIS5_9BACT</name>
<dbReference type="InterPro" id="IPR023397">
    <property type="entry name" value="SAM-dep_MeTrfase_MraW_recog"/>
</dbReference>
<dbReference type="Proteomes" id="UP000230796">
    <property type="component" value="Unassembled WGS sequence"/>
</dbReference>
<dbReference type="EMBL" id="PFAF01000038">
    <property type="protein sequence ID" value="PIR98983.1"/>
    <property type="molecule type" value="Genomic_DNA"/>
</dbReference>
<feature type="binding site" evidence="6">
    <location>
        <position position="131"/>
    </location>
    <ligand>
        <name>S-adenosyl-L-methionine</name>
        <dbReference type="ChEBI" id="CHEBI:59789"/>
    </ligand>
</feature>
<feature type="binding site" evidence="6">
    <location>
        <position position="61"/>
    </location>
    <ligand>
        <name>S-adenosyl-L-methionine</name>
        <dbReference type="ChEBI" id="CHEBI:59789"/>
    </ligand>
</feature>
<evidence type="ECO:0000256" key="2">
    <source>
        <dbReference type="ARBA" id="ARBA00022552"/>
    </source>
</evidence>
<sequence>MSNLKPKNYNLQPSLHTPVMLSEVIHYLDPQPGKRFIDATLGYAGHTLELLQAGSDVVGIDRDEDLLLIATDRIKKAGFAKQFTPIHSSFADALDLQSHLPAVFAAQLLQAGTLQGKFDGILFDLGVSSYQLDTPGRGFSFRFDAPLDMRMDKSLAVTAADLVNGLGKNELTELFLTLGEEGNAKRIVNEICARRLKHKIETTEELANLIISVVGRHRGIHPATKIFQALRMAVNSERLELKAALPSALSHLKEGGLVVTIAFHSLEDHVIKSWMNDAESAGQIQKVTSGVVEPGTEEIAKNPRSRSAKLRVVKRVA</sequence>
<evidence type="ECO:0000313" key="7">
    <source>
        <dbReference type="EMBL" id="PIR98983.1"/>
    </source>
</evidence>
<feature type="binding site" evidence="6">
    <location>
        <position position="124"/>
    </location>
    <ligand>
        <name>S-adenosyl-L-methionine</name>
        <dbReference type="ChEBI" id="CHEBI:59789"/>
    </ligand>
</feature>
<dbReference type="EC" id="2.1.1.199" evidence="6"/>
<proteinExistence type="inferred from homology"/>
<feature type="binding site" evidence="6">
    <location>
        <position position="90"/>
    </location>
    <ligand>
        <name>S-adenosyl-L-methionine</name>
        <dbReference type="ChEBI" id="CHEBI:59789"/>
    </ligand>
</feature>
<dbReference type="SUPFAM" id="SSF81799">
    <property type="entry name" value="Putative methyltransferase TM0872, insert domain"/>
    <property type="match status" value="1"/>
</dbReference>
<dbReference type="NCBIfam" id="TIGR00006">
    <property type="entry name" value="16S rRNA (cytosine(1402)-N(4))-methyltransferase RsmH"/>
    <property type="match status" value="1"/>
</dbReference>